<keyword evidence="4" id="KW-0812">Transmembrane</keyword>
<protein>
    <submittedName>
        <fullName evidence="7">Interleukin-15 receptor subunit alpha isoform X1</fullName>
    </submittedName>
</protein>
<dbReference type="InterPro" id="IPR042372">
    <property type="entry name" value="IL15RA"/>
</dbReference>
<dbReference type="AGR" id="Xenbase:XB-GENE-29077303"/>
<dbReference type="AlphaFoldDB" id="A0A8J1JAM6"/>
<dbReference type="PANTHER" id="PTHR15060">
    <property type="entry name" value="INTERLEUKIN-15 RECEPTOR SUBUNIT ALPHA"/>
    <property type="match status" value="1"/>
</dbReference>
<dbReference type="GO" id="GO:0042010">
    <property type="term" value="F:interleukin-15 receptor activity"/>
    <property type="evidence" value="ECO:0007669"/>
    <property type="project" value="InterPro"/>
</dbReference>
<feature type="compositionally biased region" description="Low complexity" evidence="3">
    <location>
        <begin position="10"/>
        <end position="21"/>
    </location>
</feature>
<accession>A0A8J1JAM6</accession>
<keyword evidence="4" id="KW-0472">Membrane</keyword>
<keyword evidence="7" id="KW-0675">Receptor</keyword>
<dbReference type="PROSITE" id="PS50923">
    <property type="entry name" value="SUSHI"/>
    <property type="match status" value="1"/>
</dbReference>
<feature type="compositionally biased region" description="Polar residues" evidence="3">
    <location>
        <begin position="221"/>
        <end position="242"/>
    </location>
</feature>
<dbReference type="Xenbase" id="XB-GENE-29077303">
    <property type="gene designation" value="il15ra"/>
</dbReference>
<dbReference type="Gene3D" id="2.20.28.230">
    <property type="match status" value="1"/>
</dbReference>
<dbReference type="InterPro" id="IPR000436">
    <property type="entry name" value="Sushi_SCR_CCP_dom"/>
</dbReference>
<feature type="compositionally biased region" description="Low complexity" evidence="3">
    <location>
        <begin position="197"/>
        <end position="210"/>
    </location>
</feature>
<dbReference type="RefSeq" id="XP_031754919.1">
    <property type="nucleotide sequence ID" value="XM_031899059.1"/>
</dbReference>
<evidence type="ECO:0000313" key="8">
    <source>
        <dbReference type="Xenbase" id="XB-GENE-29077303"/>
    </source>
</evidence>
<dbReference type="SUPFAM" id="SSF57535">
    <property type="entry name" value="Complement control module/SCR domain"/>
    <property type="match status" value="1"/>
</dbReference>
<dbReference type="CTD" id="3601"/>
<keyword evidence="1" id="KW-1015">Disulfide bond</keyword>
<evidence type="ECO:0000256" key="2">
    <source>
        <dbReference type="PROSITE-ProRule" id="PRU00302"/>
    </source>
</evidence>
<evidence type="ECO:0000313" key="6">
    <source>
        <dbReference type="Proteomes" id="UP000008143"/>
    </source>
</evidence>
<feature type="domain" description="Sushi" evidence="5">
    <location>
        <begin position="73"/>
        <end position="135"/>
    </location>
</feature>
<feature type="region of interest" description="Disordered" evidence="3">
    <location>
        <begin position="1"/>
        <end position="28"/>
    </location>
</feature>
<name>A0A8J1JAM6_XENTR</name>
<dbReference type="Proteomes" id="UP000008143">
    <property type="component" value="Chromosome 3"/>
</dbReference>
<feature type="transmembrane region" description="Helical" evidence="4">
    <location>
        <begin position="321"/>
        <end position="342"/>
    </location>
</feature>
<sequence>MHHPSCSCADGSSSDITDSGTWNTQPRLGKLTEQDCGRWTNTRGQEKLFPVKREGQLPTHIVHCCKSYRKTNSVCSTPKKVEHANDIEGEYKLDSVVRYKCQTDYKREAGTSNLAVCMLIDGKAQWSYGNISCIIDPKLLSTTSSSITELKPTAFSPSDSSTSTSANHFGTSAEFDFTVPLSTEQTHVISKPKEETTLGSASTSGTLRLSDPTTEPCAPTSPMSAENGVNTRAQDISPQSEDSPPGTIIAHGSLEHSTPNGQITGSSEPEALTFQKSTGTSAQIDTTKGMLPTTQPEQLVSKPPELTTGQTDQLEKKLLPGYISIGSVACISIIVISLILFLKYRHCAAYEPDLRQTAQSLPYDGISDEVCAEQLECLNMDSISLHPTFADNTEVTYL</sequence>
<feature type="region of interest" description="Disordered" evidence="3">
    <location>
        <begin position="186"/>
        <end position="267"/>
    </location>
</feature>
<comment type="caution">
    <text evidence="2">Lacks conserved residue(s) required for the propagation of feature annotation.</text>
</comment>
<evidence type="ECO:0000256" key="3">
    <source>
        <dbReference type="SAM" id="MobiDB-lite"/>
    </source>
</evidence>
<proteinExistence type="predicted"/>
<evidence type="ECO:0000256" key="1">
    <source>
        <dbReference type="ARBA" id="ARBA00023157"/>
    </source>
</evidence>
<evidence type="ECO:0000259" key="5">
    <source>
        <dbReference type="PROSITE" id="PS50923"/>
    </source>
</evidence>
<organism evidence="6 7">
    <name type="scientific">Xenopus tropicalis</name>
    <name type="common">Western clawed frog</name>
    <name type="synonym">Silurana tropicalis</name>
    <dbReference type="NCBI Taxonomy" id="8364"/>
    <lineage>
        <taxon>Eukaryota</taxon>
        <taxon>Metazoa</taxon>
        <taxon>Chordata</taxon>
        <taxon>Craniata</taxon>
        <taxon>Vertebrata</taxon>
        <taxon>Euteleostomi</taxon>
        <taxon>Amphibia</taxon>
        <taxon>Batrachia</taxon>
        <taxon>Anura</taxon>
        <taxon>Pipoidea</taxon>
        <taxon>Pipidae</taxon>
        <taxon>Xenopodinae</taxon>
        <taxon>Xenopus</taxon>
        <taxon>Silurana</taxon>
    </lineage>
</organism>
<evidence type="ECO:0000256" key="4">
    <source>
        <dbReference type="SAM" id="Phobius"/>
    </source>
</evidence>
<dbReference type="InterPro" id="IPR035976">
    <property type="entry name" value="Sushi/SCR/CCP_sf"/>
</dbReference>
<evidence type="ECO:0000313" key="7">
    <source>
        <dbReference type="RefSeq" id="XP_031754919.1"/>
    </source>
</evidence>
<dbReference type="PANTHER" id="PTHR15060:SF0">
    <property type="entry name" value="INTERLEUKIN-15 RECEPTOR SUBUNIT ALPHA"/>
    <property type="match status" value="1"/>
</dbReference>
<dbReference type="GeneID" id="101732951"/>
<dbReference type="OMA" id="AMSTEND"/>
<reference evidence="7" key="1">
    <citation type="submission" date="2025-08" db="UniProtKB">
        <authorList>
            <consortium name="RefSeq"/>
        </authorList>
    </citation>
    <scope>IDENTIFICATION</scope>
    <source>
        <strain evidence="7">Nigerian</strain>
        <tissue evidence="7">Liver and blood</tissue>
    </source>
</reference>
<dbReference type="OrthoDB" id="9944172at2759"/>
<keyword evidence="6" id="KW-1185">Reference proteome</keyword>
<dbReference type="KEGG" id="xtr:101732951"/>
<keyword evidence="4" id="KW-1133">Transmembrane helix</keyword>
<gene>
    <name evidence="7 8" type="primary">il15ra</name>
</gene>
<feature type="compositionally biased region" description="Polar residues" evidence="3">
    <location>
        <begin position="255"/>
        <end position="267"/>
    </location>
</feature>
<keyword evidence="2" id="KW-0768">Sushi</keyword>